<reference evidence="6" key="1">
    <citation type="journal article" date="2020" name="mSystems">
        <title>Genome- and Community-Level Interaction Insights into Carbon Utilization and Element Cycling Functions of Hydrothermarchaeota in Hydrothermal Sediment.</title>
        <authorList>
            <person name="Zhou Z."/>
            <person name="Liu Y."/>
            <person name="Xu W."/>
            <person name="Pan J."/>
            <person name="Luo Z.H."/>
            <person name="Li M."/>
        </authorList>
    </citation>
    <scope>NUCLEOTIDE SEQUENCE [LARGE SCALE GENOMIC DNA]</scope>
    <source>
        <strain evidence="6">SpSt-961</strain>
    </source>
</reference>
<evidence type="ECO:0000256" key="1">
    <source>
        <dbReference type="ARBA" id="ARBA00004651"/>
    </source>
</evidence>
<evidence type="ECO:0000256" key="2">
    <source>
        <dbReference type="ARBA" id="ARBA00022692"/>
    </source>
</evidence>
<evidence type="ECO:0000256" key="5">
    <source>
        <dbReference type="SAM" id="Phobius"/>
    </source>
</evidence>
<name>A0A7V3RIJ4_UNCW3</name>
<keyword evidence="3 5" id="KW-1133">Transmembrane helix</keyword>
<feature type="transmembrane region" description="Helical" evidence="5">
    <location>
        <begin position="49"/>
        <end position="67"/>
    </location>
</feature>
<protein>
    <submittedName>
        <fullName evidence="6">ABC transporter ATP-binding protein</fullName>
    </submittedName>
</protein>
<feature type="transmembrane region" description="Helical" evidence="5">
    <location>
        <begin position="20"/>
        <end position="43"/>
    </location>
</feature>
<dbReference type="InterPro" id="IPR036640">
    <property type="entry name" value="ABC1_TM_sf"/>
</dbReference>
<dbReference type="GO" id="GO:0005886">
    <property type="term" value="C:plasma membrane"/>
    <property type="evidence" value="ECO:0007669"/>
    <property type="project" value="UniProtKB-SubCell"/>
</dbReference>
<keyword evidence="4 5" id="KW-0472">Membrane</keyword>
<keyword evidence="6" id="KW-0547">Nucleotide-binding</keyword>
<keyword evidence="2 5" id="KW-0812">Transmembrane</keyword>
<dbReference type="SUPFAM" id="SSF90123">
    <property type="entry name" value="ABC transporter transmembrane region"/>
    <property type="match status" value="1"/>
</dbReference>
<comment type="subcellular location">
    <subcellularLocation>
        <location evidence="1">Cell membrane</location>
        <topology evidence="1">Multi-pass membrane protein</topology>
    </subcellularLocation>
</comment>
<gene>
    <name evidence="6" type="ORF">ENX68_07770</name>
</gene>
<dbReference type="Gene3D" id="1.20.1560.10">
    <property type="entry name" value="ABC transporter type 1, transmembrane domain"/>
    <property type="match status" value="1"/>
</dbReference>
<sequence>MNEKGREKFDLDMRSMAYWYRIWFLMDLGEIIGILLVQCIGGLWALRGLITIGTLFLFLSYITRFLGHCVDYRIR</sequence>
<dbReference type="EMBL" id="DTOZ01000187">
    <property type="protein sequence ID" value="HGE78870.1"/>
    <property type="molecule type" value="Genomic_DNA"/>
</dbReference>
<comment type="caution">
    <text evidence="6">The sequence shown here is derived from an EMBL/GenBank/DDBJ whole genome shotgun (WGS) entry which is preliminary data.</text>
</comment>
<evidence type="ECO:0000313" key="6">
    <source>
        <dbReference type="EMBL" id="HGE78870.1"/>
    </source>
</evidence>
<evidence type="ECO:0000256" key="3">
    <source>
        <dbReference type="ARBA" id="ARBA00022989"/>
    </source>
</evidence>
<dbReference type="AlphaFoldDB" id="A0A7V3RIJ4"/>
<proteinExistence type="predicted"/>
<organism evidence="6">
    <name type="scientific">candidate division WOR-3 bacterium</name>
    <dbReference type="NCBI Taxonomy" id="2052148"/>
    <lineage>
        <taxon>Bacteria</taxon>
        <taxon>Bacteria division WOR-3</taxon>
    </lineage>
</organism>
<evidence type="ECO:0000256" key="4">
    <source>
        <dbReference type="ARBA" id="ARBA00023136"/>
    </source>
</evidence>
<dbReference type="GO" id="GO:0005524">
    <property type="term" value="F:ATP binding"/>
    <property type="evidence" value="ECO:0007669"/>
    <property type="project" value="UniProtKB-KW"/>
</dbReference>
<accession>A0A7V3RIJ4</accession>
<keyword evidence="6" id="KW-0067">ATP-binding</keyword>